<evidence type="ECO:0000313" key="3">
    <source>
        <dbReference type="Proteomes" id="UP000366872"/>
    </source>
</evidence>
<dbReference type="InterPro" id="IPR003346">
    <property type="entry name" value="Transposase_20"/>
</dbReference>
<feature type="domain" description="Transposase IS116/IS110/IS902 C-terminal" evidence="1">
    <location>
        <begin position="146"/>
        <end position="207"/>
    </location>
</feature>
<dbReference type="Proteomes" id="UP000366872">
    <property type="component" value="Unassembled WGS sequence"/>
</dbReference>
<evidence type="ECO:0000313" key="2">
    <source>
        <dbReference type="EMBL" id="VGO16898.1"/>
    </source>
</evidence>
<dbReference type="GO" id="GO:0003677">
    <property type="term" value="F:DNA binding"/>
    <property type="evidence" value="ECO:0007669"/>
    <property type="project" value="InterPro"/>
</dbReference>
<organism evidence="2 3">
    <name type="scientific">Pontiella desulfatans</name>
    <dbReference type="NCBI Taxonomy" id="2750659"/>
    <lineage>
        <taxon>Bacteria</taxon>
        <taxon>Pseudomonadati</taxon>
        <taxon>Kiritimatiellota</taxon>
        <taxon>Kiritimatiellia</taxon>
        <taxon>Kiritimatiellales</taxon>
        <taxon>Pontiellaceae</taxon>
        <taxon>Pontiella</taxon>
    </lineage>
</organism>
<dbReference type="PANTHER" id="PTHR33055">
    <property type="entry name" value="TRANSPOSASE FOR INSERTION SEQUENCE ELEMENT IS1111A"/>
    <property type="match status" value="1"/>
</dbReference>
<proteinExistence type="predicted"/>
<keyword evidence="3" id="KW-1185">Reference proteome</keyword>
<sequence length="273" mass="31085">MGNPRKLRAIWDSNEKSDVRDAEMLARIARLDRKLLHPIQHRSRESQVDLINIKARELLVKSRKMQVAHVRCVVKGFGERISKCSATCFHTRAREELSSELREELELVLESIEWQTGKIAEYDKRIKAISTQKYPETALLRAVQGVGLAYVLTLEDPQRFKKSRDVGPFLGLVPRRDQSGETDRQLPITKAGNAELRRLLVGCAHYILGAFGPECELREFGFKLAERGGKNAKKRAVVAVARKLAVMLHRLWADQAAYDPSHRQTLKEQLRAA</sequence>
<protein>
    <recommendedName>
        <fullName evidence="1">Transposase IS116/IS110/IS902 C-terminal domain-containing protein</fullName>
    </recommendedName>
</protein>
<accession>A0A6C2U9X5</accession>
<dbReference type="PANTHER" id="PTHR33055:SF3">
    <property type="entry name" value="PUTATIVE TRANSPOSASE FOR IS117-RELATED"/>
    <property type="match status" value="1"/>
</dbReference>
<dbReference type="AlphaFoldDB" id="A0A6C2U9X5"/>
<gene>
    <name evidence="2" type="ORF">PDESU_05490</name>
</gene>
<dbReference type="GO" id="GO:0006313">
    <property type="term" value="P:DNA transposition"/>
    <property type="evidence" value="ECO:0007669"/>
    <property type="project" value="InterPro"/>
</dbReference>
<evidence type="ECO:0000259" key="1">
    <source>
        <dbReference type="Pfam" id="PF02371"/>
    </source>
</evidence>
<name>A0A6C2U9X5_PONDE</name>
<dbReference type="EMBL" id="CAAHFG010000004">
    <property type="protein sequence ID" value="VGO16898.1"/>
    <property type="molecule type" value="Genomic_DNA"/>
</dbReference>
<dbReference type="NCBIfam" id="NF033542">
    <property type="entry name" value="transpos_IS110"/>
    <property type="match status" value="1"/>
</dbReference>
<dbReference type="Pfam" id="PF02371">
    <property type="entry name" value="Transposase_20"/>
    <property type="match status" value="1"/>
</dbReference>
<dbReference type="GO" id="GO:0004803">
    <property type="term" value="F:transposase activity"/>
    <property type="evidence" value="ECO:0007669"/>
    <property type="project" value="InterPro"/>
</dbReference>
<dbReference type="InterPro" id="IPR047650">
    <property type="entry name" value="Transpos_IS110"/>
</dbReference>
<reference evidence="2 3" key="1">
    <citation type="submission" date="2019-04" db="EMBL/GenBank/DDBJ databases">
        <authorList>
            <person name="Van Vliet M D."/>
        </authorList>
    </citation>
    <scope>NUCLEOTIDE SEQUENCE [LARGE SCALE GENOMIC DNA]</scope>
    <source>
        <strain evidence="2 3">F1</strain>
    </source>
</reference>
<dbReference type="RefSeq" id="WP_246046749.1">
    <property type="nucleotide sequence ID" value="NZ_CAAHFG010000004.1"/>
</dbReference>